<sequence length="295" mass="31931">MIEAFVDVFEQIPRGLVYVVMGVIVLAIARFAQDFLTPYRIQEQLNQKDNVALAVSISGYYFGVILVFLGGLYQPFLVVADNSLGFTAEYWQDVGLVFVYSIAGIVVLNIARIVVDKLVLRDFSTEEEIIRDHNAGTGAVEFAVYVAVGLIIAGAISGDSGGPETAVAFLVLGLAALILYTLVYEWTTSFNIHEQIEADNVAVGVALAGNLIAIGIVVFKAVFGEFVGWTESIAGFVTYAVVGFILLYVVRFVVDKVLFPHVRLADELAVDRNLGAAFIESAALISVSLILFFAI</sequence>
<keyword evidence="4 6" id="KW-1133">Transmembrane helix</keyword>
<reference evidence="7" key="1">
    <citation type="submission" date="2023-03" db="EMBL/GenBank/DDBJ databases">
        <authorList>
            <person name="Steffen K."/>
            <person name="Cardenas P."/>
        </authorList>
    </citation>
    <scope>NUCLEOTIDE SEQUENCE</scope>
</reference>
<organism evidence="7 8">
    <name type="scientific">Geodia barretti</name>
    <name type="common">Barrett's horny sponge</name>
    <dbReference type="NCBI Taxonomy" id="519541"/>
    <lineage>
        <taxon>Eukaryota</taxon>
        <taxon>Metazoa</taxon>
        <taxon>Porifera</taxon>
        <taxon>Demospongiae</taxon>
        <taxon>Heteroscleromorpha</taxon>
        <taxon>Tetractinellida</taxon>
        <taxon>Astrophorina</taxon>
        <taxon>Geodiidae</taxon>
        <taxon>Geodia</taxon>
    </lineage>
</organism>
<keyword evidence="8" id="KW-1185">Reference proteome</keyword>
<protein>
    <submittedName>
        <fullName evidence="7">UPF0719 transmembrane protein aq_1349</fullName>
    </submittedName>
</protein>
<dbReference type="Pfam" id="PF03994">
    <property type="entry name" value="DUF350"/>
    <property type="match status" value="2"/>
</dbReference>
<evidence type="ECO:0000256" key="4">
    <source>
        <dbReference type="ARBA" id="ARBA00022989"/>
    </source>
</evidence>
<evidence type="ECO:0000256" key="1">
    <source>
        <dbReference type="ARBA" id="ARBA00004651"/>
    </source>
</evidence>
<gene>
    <name evidence="7" type="ORF">GBAR_LOCUS10206</name>
</gene>
<dbReference type="AlphaFoldDB" id="A0AA35RS02"/>
<keyword evidence="3 6" id="KW-0812">Transmembrane</keyword>
<accession>A0AA35RS02</accession>
<evidence type="ECO:0000313" key="8">
    <source>
        <dbReference type="Proteomes" id="UP001174909"/>
    </source>
</evidence>
<dbReference type="PANTHER" id="PTHR40043">
    <property type="entry name" value="UPF0719 INNER MEMBRANE PROTEIN YJFL"/>
    <property type="match status" value="1"/>
</dbReference>
<name>A0AA35RS02_GEOBA</name>
<dbReference type="InterPro" id="IPR007140">
    <property type="entry name" value="DUF350"/>
</dbReference>
<feature type="transmembrane region" description="Helical" evidence="6">
    <location>
        <begin position="233"/>
        <end position="254"/>
    </location>
</feature>
<feature type="transmembrane region" description="Helical" evidence="6">
    <location>
        <begin position="94"/>
        <end position="115"/>
    </location>
</feature>
<feature type="transmembrane region" description="Helical" evidence="6">
    <location>
        <begin position="135"/>
        <end position="156"/>
    </location>
</feature>
<feature type="transmembrane region" description="Helical" evidence="6">
    <location>
        <begin position="15"/>
        <end position="32"/>
    </location>
</feature>
<dbReference type="Proteomes" id="UP001174909">
    <property type="component" value="Unassembled WGS sequence"/>
</dbReference>
<dbReference type="EMBL" id="CASHTH010001547">
    <property type="protein sequence ID" value="CAI8016663.1"/>
    <property type="molecule type" value="Genomic_DNA"/>
</dbReference>
<evidence type="ECO:0000256" key="6">
    <source>
        <dbReference type="SAM" id="Phobius"/>
    </source>
</evidence>
<evidence type="ECO:0000256" key="5">
    <source>
        <dbReference type="ARBA" id="ARBA00023136"/>
    </source>
</evidence>
<feature type="transmembrane region" description="Helical" evidence="6">
    <location>
        <begin position="274"/>
        <end position="294"/>
    </location>
</feature>
<comment type="subcellular location">
    <subcellularLocation>
        <location evidence="1">Cell membrane</location>
        <topology evidence="1">Multi-pass membrane protein</topology>
    </subcellularLocation>
</comment>
<evidence type="ECO:0000256" key="2">
    <source>
        <dbReference type="ARBA" id="ARBA00022475"/>
    </source>
</evidence>
<feature type="transmembrane region" description="Helical" evidence="6">
    <location>
        <begin position="198"/>
        <end position="221"/>
    </location>
</feature>
<proteinExistence type="predicted"/>
<keyword evidence="5 6" id="KW-0472">Membrane</keyword>
<comment type="caution">
    <text evidence="7">The sequence shown here is derived from an EMBL/GenBank/DDBJ whole genome shotgun (WGS) entry which is preliminary data.</text>
</comment>
<dbReference type="GO" id="GO:0005886">
    <property type="term" value="C:plasma membrane"/>
    <property type="evidence" value="ECO:0007669"/>
    <property type="project" value="UniProtKB-SubCell"/>
</dbReference>
<feature type="transmembrane region" description="Helical" evidence="6">
    <location>
        <begin position="53"/>
        <end position="74"/>
    </location>
</feature>
<keyword evidence="2" id="KW-1003">Cell membrane</keyword>
<evidence type="ECO:0000256" key="3">
    <source>
        <dbReference type="ARBA" id="ARBA00022692"/>
    </source>
</evidence>
<dbReference type="PANTHER" id="PTHR40043:SF1">
    <property type="entry name" value="UPF0719 INNER MEMBRANE PROTEIN YJFL"/>
    <property type="match status" value="1"/>
</dbReference>
<evidence type="ECO:0000313" key="7">
    <source>
        <dbReference type="EMBL" id="CAI8016663.1"/>
    </source>
</evidence>
<feature type="transmembrane region" description="Helical" evidence="6">
    <location>
        <begin position="168"/>
        <end position="186"/>
    </location>
</feature>